<accession>A0A8T1N128</accession>
<dbReference type="OrthoDB" id="18585at2759"/>
<dbReference type="PANTHER" id="PTHR11923:SF51">
    <property type="entry name" value="LYSOSOME MEMBRANE PROTEIN 2"/>
    <property type="match status" value="1"/>
</dbReference>
<comment type="similarity">
    <text evidence="2">Belongs to the CD36 family.</text>
</comment>
<comment type="subcellular location">
    <subcellularLocation>
        <location evidence="1">Membrane</location>
    </subcellularLocation>
</comment>
<keyword evidence="9" id="KW-1185">Reference proteome</keyword>
<protein>
    <submittedName>
        <fullName evidence="8">Scavenger receptor class B member 1</fullName>
    </submittedName>
</protein>
<comment type="caution">
    <text evidence="8">The sequence shown here is derived from an EMBL/GenBank/DDBJ whole genome shotgun (WGS) entry which is preliminary data.</text>
</comment>
<evidence type="ECO:0000313" key="9">
    <source>
        <dbReference type="Proteomes" id="UP000286415"/>
    </source>
</evidence>
<evidence type="ECO:0000256" key="4">
    <source>
        <dbReference type="ARBA" id="ARBA00022989"/>
    </source>
</evidence>
<dbReference type="GO" id="GO:0005044">
    <property type="term" value="F:scavenger receptor activity"/>
    <property type="evidence" value="ECO:0007669"/>
    <property type="project" value="TreeGrafter"/>
</dbReference>
<keyword evidence="8" id="KW-0675">Receptor</keyword>
<dbReference type="AlphaFoldDB" id="A0A8T1N128"/>
<organism evidence="8 9">
    <name type="scientific">Clonorchis sinensis</name>
    <name type="common">Chinese liver fluke</name>
    <dbReference type="NCBI Taxonomy" id="79923"/>
    <lineage>
        <taxon>Eukaryota</taxon>
        <taxon>Metazoa</taxon>
        <taxon>Spiralia</taxon>
        <taxon>Lophotrochozoa</taxon>
        <taxon>Platyhelminthes</taxon>
        <taxon>Trematoda</taxon>
        <taxon>Digenea</taxon>
        <taxon>Opisthorchiida</taxon>
        <taxon>Opisthorchiata</taxon>
        <taxon>Opisthorchiidae</taxon>
        <taxon>Clonorchis</taxon>
    </lineage>
</organism>
<dbReference type="EMBL" id="NIRI02000005">
    <property type="protein sequence ID" value="KAG5455334.1"/>
    <property type="molecule type" value="Genomic_DNA"/>
</dbReference>
<evidence type="ECO:0000256" key="1">
    <source>
        <dbReference type="ARBA" id="ARBA00004370"/>
    </source>
</evidence>
<reference evidence="8 9" key="1">
    <citation type="journal article" date="2018" name="Biotechnol. Adv.">
        <title>Improved genomic resources and new bioinformatic workflow for the carcinogenic parasite Clonorchis sinensis: Biotechnological implications.</title>
        <authorList>
            <person name="Wang D."/>
            <person name="Korhonen P.K."/>
            <person name="Gasser R.B."/>
            <person name="Young N.D."/>
        </authorList>
    </citation>
    <scope>NUCLEOTIDE SEQUENCE [LARGE SCALE GENOMIC DNA]</scope>
    <source>
        <strain evidence="8">Cs-k2</strain>
    </source>
</reference>
<dbReference type="Pfam" id="PF01130">
    <property type="entry name" value="CD36"/>
    <property type="match status" value="1"/>
</dbReference>
<dbReference type="InterPro" id="IPR002159">
    <property type="entry name" value="CD36_fam"/>
</dbReference>
<gene>
    <name evidence="8" type="ORF">CSKR_104981</name>
</gene>
<evidence type="ECO:0000256" key="6">
    <source>
        <dbReference type="ARBA" id="ARBA00023180"/>
    </source>
</evidence>
<keyword evidence="5 7" id="KW-0472">Membrane</keyword>
<dbReference type="GO" id="GO:0005737">
    <property type="term" value="C:cytoplasm"/>
    <property type="evidence" value="ECO:0007669"/>
    <property type="project" value="TreeGrafter"/>
</dbReference>
<keyword evidence="6" id="KW-0325">Glycoprotein</keyword>
<name>A0A8T1N128_CLOSI</name>
<dbReference type="PRINTS" id="PR01609">
    <property type="entry name" value="CD36FAMILY"/>
</dbReference>
<keyword evidence="4 7" id="KW-1133">Transmembrane helix</keyword>
<feature type="transmembrane region" description="Helical" evidence="7">
    <location>
        <begin position="487"/>
        <end position="508"/>
    </location>
</feature>
<dbReference type="GO" id="GO:0016020">
    <property type="term" value="C:membrane"/>
    <property type="evidence" value="ECO:0007669"/>
    <property type="project" value="UniProtKB-SubCell"/>
</dbReference>
<evidence type="ECO:0000256" key="3">
    <source>
        <dbReference type="ARBA" id="ARBA00022692"/>
    </source>
</evidence>
<keyword evidence="3 7" id="KW-0812">Transmembrane</keyword>
<dbReference type="PANTHER" id="PTHR11923">
    <property type="entry name" value="SCAVENGER RECEPTOR CLASS B TYPE-1 SR-B1"/>
    <property type="match status" value="1"/>
</dbReference>
<proteinExistence type="inferred from homology"/>
<evidence type="ECO:0000256" key="7">
    <source>
        <dbReference type="SAM" id="Phobius"/>
    </source>
</evidence>
<dbReference type="Proteomes" id="UP000286415">
    <property type="component" value="Unassembled WGS sequence"/>
</dbReference>
<sequence>MCNPRQIWKVDSSGFLHPIDFSKYPVFTVPNKDKTARYPKRLYKSTMALAICLSFVKDPNVNICLFLVNYCFLFDGEQPSDEEFRDFAWHLRLLPDSKLYKTLFMSPPSPEHHNVYLFNITNPEQMLRGAKPRLKQVGPFVFRVETEISHTQFSREPRPRTLEYGFRSRFYFENRGSASSYAEKIFIPNLVHQLDGGVVNNRFKANHPDALINLTPKEALWGYKVTAFGKWFEIGLLRSFNSSDMTNYVVDTGAEDVRRTGTVLSIDSHRQTTYYEHEEPNLVSGKVGYQTSPNAKVGDVLEITSKSLCRKIRLVANSTGPSKNHDGVKLLNFRLPSSEHMDSTTKWSERQYCLSSDECVPRGLISLGCHREEMRGIRLYVSSPFFLRGDPRVKERFEFLDPVDVAKHDTEINVEPLTGVTMELRHRIQYNVFLDSRIEQFQKTSGPFYFPVLWYSREKMADYDSLETVRTSILKPFEMLQNCLKTFIGLFSVTTVVLAIALVFVLVARNHTVVSPLTIDAAKFDQDNLSQTSSPDPTADRKYSIATVSETI</sequence>
<evidence type="ECO:0000256" key="2">
    <source>
        <dbReference type="ARBA" id="ARBA00010532"/>
    </source>
</evidence>
<evidence type="ECO:0000256" key="5">
    <source>
        <dbReference type="ARBA" id="ARBA00023136"/>
    </source>
</evidence>
<reference evidence="8 9" key="2">
    <citation type="journal article" date="2021" name="Genomics">
        <title>High-quality reference genome for Clonorchis sinensis.</title>
        <authorList>
            <person name="Young N.D."/>
            <person name="Stroehlein A.J."/>
            <person name="Kinkar L."/>
            <person name="Wang T."/>
            <person name="Sohn W.M."/>
            <person name="Chang B.C.H."/>
            <person name="Kaur P."/>
            <person name="Weisz D."/>
            <person name="Dudchenko O."/>
            <person name="Aiden E.L."/>
            <person name="Korhonen P.K."/>
            <person name="Gasser R.B."/>
        </authorList>
    </citation>
    <scope>NUCLEOTIDE SEQUENCE [LARGE SCALE GENOMIC DNA]</scope>
    <source>
        <strain evidence="8">Cs-k2</strain>
    </source>
</reference>
<evidence type="ECO:0000313" key="8">
    <source>
        <dbReference type="EMBL" id="KAG5455334.1"/>
    </source>
</evidence>